<sequence length="37" mass="4457">MKFCVTDFWISKLKVTGVFETAHLKFLKNFFNFLSRI</sequence>
<dbReference type="EMBL" id="BK029947">
    <property type="protein sequence ID" value="DAD56953.1"/>
    <property type="molecule type" value="Genomic_DNA"/>
</dbReference>
<accession>A0A8D9UIT9</accession>
<reference evidence="1" key="1">
    <citation type="journal article" date="2021" name="Proc. Natl. Acad. Sci. U.S.A.">
        <title>A Catalog of Tens of Thousands of Viruses from Human Metagenomes Reveals Hidden Associations with Chronic Diseases.</title>
        <authorList>
            <person name="Tisza M.J."/>
            <person name="Buck C.B."/>
        </authorList>
    </citation>
    <scope>NUCLEOTIDE SEQUENCE</scope>
    <source>
        <strain evidence="1">CtPNe1</strain>
    </source>
</reference>
<evidence type="ECO:0000313" key="1">
    <source>
        <dbReference type="EMBL" id="DAD56953.1"/>
    </source>
</evidence>
<proteinExistence type="predicted"/>
<organism evidence="1">
    <name type="scientific">Bacteriophage sp</name>
    <dbReference type="NCBI Taxonomy" id="38018"/>
    <lineage>
        <taxon>Viruses</taxon>
    </lineage>
</organism>
<name>A0A8D9UIT9_9VIRU</name>
<protein>
    <submittedName>
        <fullName evidence="1">Uncharacterized protein</fullName>
    </submittedName>
</protein>